<dbReference type="InterPro" id="IPR050951">
    <property type="entry name" value="Retrovirus_Pol_polyprotein"/>
</dbReference>
<dbReference type="GO" id="GO:0003964">
    <property type="term" value="F:RNA-directed DNA polymerase activity"/>
    <property type="evidence" value="ECO:0007669"/>
    <property type="project" value="UniProtKB-KW"/>
</dbReference>
<dbReference type="InterPro" id="IPR043502">
    <property type="entry name" value="DNA/RNA_pol_sf"/>
</dbReference>
<dbReference type="PROSITE" id="PS50994">
    <property type="entry name" value="INTEGRASE"/>
    <property type="match status" value="1"/>
</dbReference>
<dbReference type="InterPro" id="IPR001584">
    <property type="entry name" value="Integrase_cat-core"/>
</dbReference>
<evidence type="ECO:0000256" key="1">
    <source>
        <dbReference type="ARBA" id="ARBA00012493"/>
    </source>
</evidence>
<dbReference type="Pfam" id="PF00665">
    <property type="entry name" value="rve"/>
    <property type="match status" value="1"/>
</dbReference>
<dbReference type="FunFam" id="3.30.70.270:FF:000020">
    <property type="entry name" value="Transposon Tf2-6 polyprotein-like Protein"/>
    <property type="match status" value="1"/>
</dbReference>
<dbReference type="InterPro" id="IPR041588">
    <property type="entry name" value="Integrase_H2C2"/>
</dbReference>
<dbReference type="SUPFAM" id="SSF53098">
    <property type="entry name" value="Ribonuclease H-like"/>
    <property type="match status" value="1"/>
</dbReference>
<accession>A0A6H5IJC9</accession>
<dbReference type="EC" id="2.7.7.49" evidence="1"/>
<evidence type="ECO:0000256" key="8">
    <source>
        <dbReference type="SAM" id="MobiDB-lite"/>
    </source>
</evidence>
<evidence type="ECO:0000256" key="6">
    <source>
        <dbReference type="ARBA" id="ARBA00022801"/>
    </source>
</evidence>
<feature type="compositionally biased region" description="Acidic residues" evidence="8">
    <location>
        <begin position="547"/>
        <end position="556"/>
    </location>
</feature>
<dbReference type="EMBL" id="CADCXV010000829">
    <property type="protein sequence ID" value="CAB0036822.1"/>
    <property type="molecule type" value="Genomic_DNA"/>
</dbReference>
<dbReference type="GO" id="GO:0016787">
    <property type="term" value="F:hydrolase activity"/>
    <property type="evidence" value="ECO:0007669"/>
    <property type="project" value="UniProtKB-KW"/>
</dbReference>
<dbReference type="InterPro" id="IPR012337">
    <property type="entry name" value="RNaseH-like_sf"/>
</dbReference>
<gene>
    <name evidence="10" type="ORF">TBRA_LOCUS8670</name>
</gene>
<evidence type="ECO:0000313" key="10">
    <source>
        <dbReference type="EMBL" id="CAB0036822.1"/>
    </source>
</evidence>
<feature type="compositionally biased region" description="Low complexity" evidence="8">
    <location>
        <begin position="677"/>
        <end position="693"/>
    </location>
</feature>
<evidence type="ECO:0000259" key="9">
    <source>
        <dbReference type="PROSITE" id="PS50994"/>
    </source>
</evidence>
<dbReference type="Gene3D" id="3.10.20.370">
    <property type="match status" value="1"/>
</dbReference>
<keyword evidence="11" id="KW-1185">Reference proteome</keyword>
<dbReference type="InterPro" id="IPR043128">
    <property type="entry name" value="Rev_trsase/Diguanyl_cyclase"/>
</dbReference>
<evidence type="ECO:0000313" key="11">
    <source>
        <dbReference type="Proteomes" id="UP000479190"/>
    </source>
</evidence>
<feature type="region of interest" description="Disordered" evidence="8">
    <location>
        <begin position="650"/>
        <end position="754"/>
    </location>
</feature>
<dbReference type="InterPro" id="IPR041373">
    <property type="entry name" value="RT_RNaseH"/>
</dbReference>
<dbReference type="Gene3D" id="3.30.70.270">
    <property type="match status" value="2"/>
</dbReference>
<evidence type="ECO:0000256" key="7">
    <source>
        <dbReference type="ARBA" id="ARBA00022918"/>
    </source>
</evidence>
<dbReference type="GO" id="GO:0004519">
    <property type="term" value="F:endonuclease activity"/>
    <property type="evidence" value="ECO:0007669"/>
    <property type="project" value="UniProtKB-KW"/>
</dbReference>
<dbReference type="FunFam" id="3.10.20.370:FF:000001">
    <property type="entry name" value="Retrovirus-related Pol polyprotein from transposon 17.6-like protein"/>
    <property type="match status" value="1"/>
</dbReference>
<dbReference type="GO" id="GO:0003676">
    <property type="term" value="F:nucleic acid binding"/>
    <property type="evidence" value="ECO:0007669"/>
    <property type="project" value="InterPro"/>
</dbReference>
<feature type="region of interest" description="Disordered" evidence="8">
    <location>
        <begin position="534"/>
        <end position="556"/>
    </location>
</feature>
<dbReference type="OrthoDB" id="425619at2759"/>
<evidence type="ECO:0000256" key="4">
    <source>
        <dbReference type="ARBA" id="ARBA00022722"/>
    </source>
</evidence>
<dbReference type="GO" id="GO:0042575">
    <property type="term" value="C:DNA polymerase complex"/>
    <property type="evidence" value="ECO:0007669"/>
    <property type="project" value="UniProtKB-ARBA"/>
</dbReference>
<dbReference type="InterPro" id="IPR036397">
    <property type="entry name" value="RNaseH_sf"/>
</dbReference>
<evidence type="ECO:0000256" key="5">
    <source>
        <dbReference type="ARBA" id="ARBA00022759"/>
    </source>
</evidence>
<keyword evidence="7" id="KW-0695">RNA-directed DNA polymerase</keyword>
<keyword evidence="4" id="KW-0540">Nuclease</keyword>
<dbReference type="GO" id="GO:0015074">
    <property type="term" value="P:DNA integration"/>
    <property type="evidence" value="ECO:0007669"/>
    <property type="project" value="InterPro"/>
</dbReference>
<evidence type="ECO:0000256" key="2">
    <source>
        <dbReference type="ARBA" id="ARBA00022679"/>
    </source>
</evidence>
<dbReference type="Gene3D" id="1.10.340.70">
    <property type="match status" value="1"/>
</dbReference>
<feature type="domain" description="Integrase catalytic" evidence="9">
    <location>
        <begin position="379"/>
        <end position="535"/>
    </location>
</feature>
<evidence type="ECO:0000256" key="3">
    <source>
        <dbReference type="ARBA" id="ARBA00022695"/>
    </source>
</evidence>
<sequence>MLKRIADANLTINREKSFFCQASVKFLGVIVDREGIRPDPDKTAPMANFPAPKTLKQLHRFLGMASWYRKFLENFATIAEPLTRLTRKGEKFTWAEDQQNSFEKIRGMLAIAPVLNHPSFEHEFVIQTDASDTGLGAVLTQTIDNTERVLYFASRTMNATDRNYSVTEQECLAVLWAIQKFRPYVEGYHFKVISDHSSLKWLYNLKNPTGRLARWALELQQYDYEILHRKESQNVVADALSRLHEEDESCEIASLSIEDEKDAWYRKLFANVQRKPQKFPWHKIVGNRLYHYRPDASIEDLIEDQDAWKSLMPKHKRREILRENHEESTAGHFGRHKTYERFVLRYHWPSLHRDVTRYVKACQICQQCKVQQLLPAGLMGRRPFTKPWSVVAGDVMGPFPRTARGNVDEFTRWVVVIPIRKANAQTIRRELNERIFLRFGVPDIFHSDNGTEFKNKIVDKFLKERGVKHTTIARYAAHQNPTERVNRTFKTRIIAYIEERHNTWDVHLPELTFAYNTATQESTRMSPVFLNMGRHPRPGNTVRQQEDEAAAEDDEEAQINHWRDRMNRMKEIHELAATNSRNAQERQARYYDARHRDVVYKVGDQVWRKNRVLSSSVGGIASKMAPPFTGPYIVSQVLDPNVYEISDEQGNVVCESPTSDLRPIDFKEDPSDDELASPVIEENSPPIEENSPPIEEDSPPIEENNRAAKSKKSPKRRRQRTVVNRVAAVRRPKKSEVEPDLNSKPAARKVQSPAAIEHDAISAAADPNITAEKDTVLIPRVTRARAAKLAQSV</sequence>
<keyword evidence="6" id="KW-0378">Hydrolase</keyword>
<keyword evidence="5" id="KW-0255">Endonuclease</keyword>
<proteinExistence type="predicted"/>
<dbReference type="AlphaFoldDB" id="A0A6H5IJC9"/>
<name>A0A6H5IJC9_9HYME</name>
<dbReference type="Pfam" id="PF17921">
    <property type="entry name" value="Integrase_H2C2"/>
    <property type="match status" value="1"/>
</dbReference>
<feature type="compositionally biased region" description="Basic residues" evidence="8">
    <location>
        <begin position="708"/>
        <end position="720"/>
    </location>
</feature>
<keyword evidence="3" id="KW-0548">Nucleotidyltransferase</keyword>
<dbReference type="SUPFAM" id="SSF56672">
    <property type="entry name" value="DNA/RNA polymerases"/>
    <property type="match status" value="1"/>
</dbReference>
<dbReference type="PANTHER" id="PTHR37984:SF5">
    <property type="entry name" value="PROTEIN NYNRIN-LIKE"/>
    <property type="match status" value="1"/>
</dbReference>
<reference evidence="10 11" key="1">
    <citation type="submission" date="2020-02" db="EMBL/GenBank/DDBJ databases">
        <authorList>
            <person name="Ferguson B K."/>
        </authorList>
    </citation>
    <scope>NUCLEOTIDE SEQUENCE [LARGE SCALE GENOMIC DNA]</scope>
</reference>
<protein>
    <recommendedName>
        <fullName evidence="1">RNA-directed DNA polymerase</fullName>
        <ecNumber evidence="1">2.7.7.49</ecNumber>
    </recommendedName>
</protein>
<dbReference type="Pfam" id="PF17917">
    <property type="entry name" value="RT_RNaseH"/>
    <property type="match status" value="1"/>
</dbReference>
<dbReference type="Proteomes" id="UP000479190">
    <property type="component" value="Unassembled WGS sequence"/>
</dbReference>
<dbReference type="PANTHER" id="PTHR37984">
    <property type="entry name" value="PROTEIN CBG26694"/>
    <property type="match status" value="1"/>
</dbReference>
<organism evidence="10 11">
    <name type="scientific">Trichogramma brassicae</name>
    <dbReference type="NCBI Taxonomy" id="86971"/>
    <lineage>
        <taxon>Eukaryota</taxon>
        <taxon>Metazoa</taxon>
        <taxon>Ecdysozoa</taxon>
        <taxon>Arthropoda</taxon>
        <taxon>Hexapoda</taxon>
        <taxon>Insecta</taxon>
        <taxon>Pterygota</taxon>
        <taxon>Neoptera</taxon>
        <taxon>Endopterygota</taxon>
        <taxon>Hymenoptera</taxon>
        <taxon>Apocrita</taxon>
        <taxon>Proctotrupomorpha</taxon>
        <taxon>Chalcidoidea</taxon>
        <taxon>Trichogrammatidae</taxon>
        <taxon>Trichogramma</taxon>
    </lineage>
</organism>
<dbReference type="Gene3D" id="3.30.420.10">
    <property type="entry name" value="Ribonuclease H-like superfamily/Ribonuclease H"/>
    <property type="match status" value="1"/>
</dbReference>
<dbReference type="FunFam" id="1.10.340.70:FF:000001">
    <property type="entry name" value="Retrovirus-related Pol polyprotein from transposon gypsy-like Protein"/>
    <property type="match status" value="1"/>
</dbReference>
<keyword evidence="2" id="KW-0808">Transferase</keyword>
<dbReference type="CDD" id="cd09274">
    <property type="entry name" value="RNase_HI_RT_Ty3"/>
    <property type="match status" value="1"/>
</dbReference>